<feature type="region of interest" description="Disordered" evidence="1">
    <location>
        <begin position="122"/>
        <end position="143"/>
    </location>
</feature>
<dbReference type="AlphaFoldDB" id="A0AAV0SVB5"/>
<dbReference type="InterPro" id="IPR026705">
    <property type="entry name" value="Hid-1/Ecm30"/>
</dbReference>
<dbReference type="EMBL" id="CANTFM010000028">
    <property type="protein sequence ID" value="CAI5709079.1"/>
    <property type="molecule type" value="Genomic_DNA"/>
</dbReference>
<dbReference type="PANTHER" id="PTHR21575:SF12">
    <property type="entry name" value="PROTEIN HID1"/>
    <property type="match status" value="1"/>
</dbReference>
<feature type="region of interest" description="Disordered" evidence="1">
    <location>
        <begin position="606"/>
        <end position="633"/>
    </location>
</feature>
<keyword evidence="3" id="KW-1185">Reference proteome</keyword>
<dbReference type="Pfam" id="PF09742">
    <property type="entry name" value="Dymeclin"/>
    <property type="match status" value="1"/>
</dbReference>
<protein>
    <submittedName>
        <fullName evidence="2">Uncharacterized protein</fullName>
    </submittedName>
</protein>
<evidence type="ECO:0000313" key="2">
    <source>
        <dbReference type="EMBL" id="CAI5709079.1"/>
    </source>
</evidence>
<feature type="compositionally biased region" description="Basic and acidic residues" evidence="1">
    <location>
        <begin position="610"/>
        <end position="633"/>
    </location>
</feature>
<proteinExistence type="predicted"/>
<evidence type="ECO:0000256" key="1">
    <source>
        <dbReference type="SAM" id="MobiDB-lite"/>
    </source>
</evidence>
<name>A0AAV0SVB5_9STRA</name>
<dbReference type="GO" id="GO:0000138">
    <property type="term" value="C:Golgi trans cisterna"/>
    <property type="evidence" value="ECO:0007669"/>
    <property type="project" value="TreeGrafter"/>
</dbReference>
<sequence length="748" mass="85294">MGNSDSKSKFRESVYKLNNEVISSKNLEFWDKLWRIPTVAEEIFTLIQPDDVRMLRHQQPLNLATMLTQAVSQVVQIVETPVPKYYQQALNCVRVLTRLVPFILEEGSDTFVETLFWSVENQETEEKDEEEEEEEKKKENKGTEPLAKQMIHAIMGLLFLPEFTVSIHAYKGYGEERRSATRSGQYTMDGGLLVFPSLLWHSGVGYPDANVVNSSTYDKNRKEVLALLLTCFSSILYQTAETCNQWKDRFLEAATAPECPFAPTLFYSLLNIVVSYDPVGWGVPYVGSIVTDDREVLVDLSLQVLLVLLDFGQTTEKNVMPTLKPQPGSATPATNRLSSSVTSEMSNPVFDGVPNAYRALLSSLQRPEDFQLIFLGLSRLLNNYHQSLSTLLPNSIKQIKCHQELLVLLWKMLDENTEFLHYVLKKADVNQLVVPLLFLMYEGRQEPAKVGMIHICTFIMLLLSGERDFGVNLNKPFSNHLPLDLPPFSGNHADLLIVCLHKIIVSGYEKLNSVYNCFLTIICNISPYCKKLNMVSAVRLLRLFKLFAQPRYLFDNEANHHLVFFLLETFDNIIQYQYEGNQQVVYAMIQNKNVFTQLSDLRLPPIRASSEGKKPTEKEGEHVEEGKEQEKPTDGEFVPTVEWLAGWKKKLPLTTSLRLLQHLIPQLEEACRKAGGGLDEDAMLYFLRTTTMVGLLPVPHPIVIRKYQINQFTHLWFTTFTWGVIFLRNQVLPLFDGGAITLFTISVL</sequence>
<feature type="compositionally biased region" description="Acidic residues" evidence="1">
    <location>
        <begin position="122"/>
        <end position="134"/>
    </location>
</feature>
<dbReference type="Proteomes" id="UP001162029">
    <property type="component" value="Unassembled WGS sequence"/>
</dbReference>
<evidence type="ECO:0000313" key="3">
    <source>
        <dbReference type="Proteomes" id="UP001162029"/>
    </source>
</evidence>
<comment type="caution">
    <text evidence="2">The sequence shown here is derived from an EMBL/GenBank/DDBJ whole genome shotgun (WGS) entry which is preliminary data.</text>
</comment>
<organism evidence="2 3">
    <name type="scientific">Peronospora destructor</name>
    <dbReference type="NCBI Taxonomy" id="86335"/>
    <lineage>
        <taxon>Eukaryota</taxon>
        <taxon>Sar</taxon>
        <taxon>Stramenopiles</taxon>
        <taxon>Oomycota</taxon>
        <taxon>Peronosporomycetes</taxon>
        <taxon>Peronosporales</taxon>
        <taxon>Peronosporaceae</taxon>
        <taxon>Peronospora</taxon>
    </lineage>
</organism>
<accession>A0AAV0SVB5</accession>
<dbReference type="GO" id="GO:0016020">
    <property type="term" value="C:membrane"/>
    <property type="evidence" value="ECO:0007669"/>
    <property type="project" value="TreeGrafter"/>
</dbReference>
<dbReference type="GO" id="GO:0005797">
    <property type="term" value="C:Golgi medial cisterna"/>
    <property type="evidence" value="ECO:0007669"/>
    <property type="project" value="TreeGrafter"/>
</dbReference>
<gene>
    <name evidence="2" type="ORF">PDE001_LOCUS193</name>
</gene>
<dbReference type="PANTHER" id="PTHR21575">
    <property type="entry name" value="PROTEIN HID1"/>
    <property type="match status" value="1"/>
</dbReference>
<reference evidence="2" key="1">
    <citation type="submission" date="2022-12" db="EMBL/GenBank/DDBJ databases">
        <authorList>
            <person name="Webb A."/>
        </authorList>
    </citation>
    <scope>NUCLEOTIDE SEQUENCE</scope>
    <source>
        <strain evidence="2">Pd1</strain>
    </source>
</reference>